<keyword evidence="4" id="KW-0614">Plasmid</keyword>
<dbReference type="EMBL" id="MK439384">
    <property type="protein sequence ID" value="QEG97536.1"/>
    <property type="molecule type" value="Genomic_DNA"/>
</dbReference>
<keyword evidence="1" id="KW-0812">Transmembrane</keyword>
<dbReference type="AlphaFoldDB" id="A0A5B9T0D6"/>
<keyword evidence="1" id="KW-0472">Membrane</keyword>
<geneLocation type="plasmid" evidence="5">
    <name>pTiKerr108</name>
</geneLocation>
<accession>A0A5B9T0D6</accession>
<feature type="transmembrane region" description="Helical" evidence="1">
    <location>
        <begin position="12"/>
        <end position="31"/>
    </location>
</feature>
<geneLocation type="plasmid" evidence="2">
    <name>pTiSule1</name>
</geneLocation>
<evidence type="ECO:0000313" key="5">
    <source>
        <dbReference type="EMBL" id="QEG97536.1"/>
    </source>
</evidence>
<evidence type="ECO:0000313" key="4">
    <source>
        <dbReference type="EMBL" id="QEG97340.1"/>
    </source>
</evidence>
<geneLocation type="plasmid" evidence="3">
    <name>pTiCFBP2178</name>
</geneLocation>
<proteinExistence type="predicted"/>
<dbReference type="EMBL" id="MK439383">
    <property type="protein sequence ID" value="QEG97340.1"/>
    <property type="molecule type" value="Genomic_DNA"/>
</dbReference>
<gene>
    <name evidence="4" type="ORF">AgrTiCFBP1935_00013</name>
    <name evidence="3" type="ORF">AgrTiCFBP2178_00013</name>
    <name evidence="5" type="ORF">AgrTiKerr108_00013</name>
    <name evidence="2" type="ORF">AgrTiSule1_00013</name>
</gene>
<name>A0A5B9T0D6_AGRTU</name>
<geneLocation type="plasmid" evidence="4">
    <name>pTiCFBP1935</name>
</geneLocation>
<reference evidence="4" key="1">
    <citation type="journal article" date="2019" name="Genome Biol. Evol.">
        <title>Complete Sequence of Succinamopine Ti-Plasmid pTiEU6 Reveals Its Evolutionary Relatedness with Nopaline-Type Ti-Plasmids.</title>
        <authorList>
            <person name="Shao S."/>
            <person name="van Heusden G.P.H."/>
            <person name="Hooykaas P.J.J."/>
        </authorList>
    </citation>
    <scope>NUCLEOTIDE SEQUENCE</scope>
    <source>
        <strain evidence="4">CFBP1935</strain>
        <strain evidence="3">CFBP2178</strain>
        <strain evidence="5">Kerr108</strain>
        <strain evidence="2">Sule1</strain>
        <plasmid evidence="4">pTiCFBP1935</plasmid>
        <plasmid evidence="3">pTiCFBP2178</plasmid>
        <plasmid evidence="5">pTiKerr108</plasmid>
        <plasmid evidence="2">pTiSule1</plasmid>
    </source>
</reference>
<evidence type="ECO:0000313" key="3">
    <source>
        <dbReference type="EMBL" id="QEG97138.1"/>
    </source>
</evidence>
<dbReference type="EMBL" id="MK439381">
    <property type="protein sequence ID" value="QEG96936.1"/>
    <property type="molecule type" value="Genomic_DNA"/>
</dbReference>
<sequence length="33" mass="3672">MLLQLHNARLEFLLVLSMSSLSVLGVLGFVLTR</sequence>
<protein>
    <submittedName>
        <fullName evidence="4">Uncharacterized protein</fullName>
    </submittedName>
</protein>
<evidence type="ECO:0000313" key="2">
    <source>
        <dbReference type="EMBL" id="QEG96936.1"/>
    </source>
</evidence>
<organism evidence="4">
    <name type="scientific">Agrobacterium tumefaciens</name>
    <dbReference type="NCBI Taxonomy" id="358"/>
    <lineage>
        <taxon>Bacteria</taxon>
        <taxon>Pseudomonadati</taxon>
        <taxon>Pseudomonadota</taxon>
        <taxon>Alphaproteobacteria</taxon>
        <taxon>Hyphomicrobiales</taxon>
        <taxon>Rhizobiaceae</taxon>
        <taxon>Rhizobium/Agrobacterium group</taxon>
        <taxon>Agrobacterium</taxon>
        <taxon>Agrobacterium tumefaciens complex</taxon>
    </lineage>
</organism>
<dbReference type="EMBL" id="MK439382">
    <property type="protein sequence ID" value="QEG97138.1"/>
    <property type="molecule type" value="Genomic_DNA"/>
</dbReference>
<keyword evidence="1" id="KW-1133">Transmembrane helix</keyword>
<evidence type="ECO:0000256" key="1">
    <source>
        <dbReference type="SAM" id="Phobius"/>
    </source>
</evidence>